<dbReference type="InterPro" id="IPR011009">
    <property type="entry name" value="Kinase-like_dom_sf"/>
</dbReference>
<comment type="catalytic activity">
    <reaction evidence="9">
        <text>L-threonyl-[protein] + ATP = O-phospho-L-threonyl-[protein] + ADP + H(+)</text>
        <dbReference type="Rhea" id="RHEA:46608"/>
        <dbReference type="Rhea" id="RHEA-COMP:11060"/>
        <dbReference type="Rhea" id="RHEA-COMP:11605"/>
        <dbReference type="ChEBI" id="CHEBI:15378"/>
        <dbReference type="ChEBI" id="CHEBI:30013"/>
        <dbReference type="ChEBI" id="CHEBI:30616"/>
        <dbReference type="ChEBI" id="CHEBI:61977"/>
        <dbReference type="ChEBI" id="CHEBI:456216"/>
        <dbReference type="EC" id="2.7.11.1"/>
    </reaction>
</comment>
<gene>
    <name evidence="14" type="ORF">MCYG_01452</name>
</gene>
<evidence type="ECO:0000256" key="12">
    <source>
        <dbReference type="SAM" id="MobiDB-lite"/>
    </source>
</evidence>
<dbReference type="PROSITE" id="PS50011">
    <property type="entry name" value="PROTEIN_KINASE_DOM"/>
    <property type="match status" value="1"/>
</dbReference>
<evidence type="ECO:0000313" key="14">
    <source>
        <dbReference type="EMBL" id="EEQ28633.1"/>
    </source>
</evidence>
<feature type="binding site" evidence="11">
    <location>
        <position position="222"/>
    </location>
    <ligand>
        <name>ATP</name>
        <dbReference type="ChEBI" id="CHEBI:30616"/>
    </ligand>
</feature>
<dbReference type="PROSITE" id="PS00107">
    <property type="entry name" value="PROTEIN_KINASE_ATP"/>
    <property type="match status" value="1"/>
</dbReference>
<keyword evidence="4" id="KW-0808">Transferase</keyword>
<evidence type="ECO:0000256" key="9">
    <source>
        <dbReference type="ARBA" id="ARBA00047899"/>
    </source>
</evidence>
<dbReference type="Pfam" id="PF00069">
    <property type="entry name" value="Pkinase"/>
    <property type="match status" value="1"/>
</dbReference>
<dbReference type="HOGENOM" id="CLU_036828_0_0_1"/>
<evidence type="ECO:0000259" key="13">
    <source>
        <dbReference type="PROSITE" id="PS50011"/>
    </source>
</evidence>
<feature type="compositionally biased region" description="Acidic residues" evidence="12">
    <location>
        <begin position="69"/>
        <end position="81"/>
    </location>
</feature>
<keyword evidence="3" id="KW-0723">Serine/threonine-protein kinase</keyword>
<evidence type="ECO:0000256" key="2">
    <source>
        <dbReference type="ARBA" id="ARBA00012513"/>
    </source>
</evidence>
<dbReference type="EC" id="2.7.11.1" evidence="2"/>
<dbReference type="eggNOG" id="KOG0580">
    <property type="taxonomic scope" value="Eukaryota"/>
</dbReference>
<dbReference type="Gene3D" id="3.30.200.20">
    <property type="entry name" value="Phosphorylase Kinase, domain 1"/>
    <property type="match status" value="1"/>
</dbReference>
<dbReference type="GO" id="GO:0034045">
    <property type="term" value="C:phagophore assembly site membrane"/>
    <property type="evidence" value="ECO:0007669"/>
    <property type="project" value="UniProtKB-SubCell"/>
</dbReference>
<evidence type="ECO:0000256" key="11">
    <source>
        <dbReference type="PROSITE-ProRule" id="PRU10141"/>
    </source>
</evidence>
<keyword evidence="7 11" id="KW-0067">ATP-binding</keyword>
<evidence type="ECO:0000256" key="5">
    <source>
        <dbReference type="ARBA" id="ARBA00022741"/>
    </source>
</evidence>
<evidence type="ECO:0000256" key="1">
    <source>
        <dbReference type="ARBA" id="ARBA00004623"/>
    </source>
</evidence>
<evidence type="ECO:0000256" key="10">
    <source>
        <dbReference type="ARBA" id="ARBA00048679"/>
    </source>
</evidence>
<reference evidence="15" key="1">
    <citation type="journal article" date="2012" name="MBio">
        <title>Comparative genome analysis of Trichophyton rubrum and related dermatophytes reveals candidate genes involved in infection.</title>
        <authorList>
            <person name="Martinez D.A."/>
            <person name="Oliver B.G."/>
            <person name="Graeser Y."/>
            <person name="Goldberg J.M."/>
            <person name="Li W."/>
            <person name="Martinez-Rossi N.M."/>
            <person name="Monod M."/>
            <person name="Shelest E."/>
            <person name="Barton R.C."/>
            <person name="Birch E."/>
            <person name="Brakhage A.A."/>
            <person name="Chen Z."/>
            <person name="Gurr S.J."/>
            <person name="Heiman D."/>
            <person name="Heitman J."/>
            <person name="Kosti I."/>
            <person name="Rossi A."/>
            <person name="Saif S."/>
            <person name="Samalova M."/>
            <person name="Saunders C.W."/>
            <person name="Shea T."/>
            <person name="Summerbell R.C."/>
            <person name="Xu J."/>
            <person name="Young S."/>
            <person name="Zeng Q."/>
            <person name="Birren B.W."/>
            <person name="Cuomo C.A."/>
            <person name="White T.C."/>
        </authorList>
    </citation>
    <scope>NUCLEOTIDE SEQUENCE [LARGE SCALE GENOMIC DNA]</scope>
    <source>
        <strain evidence="15">ATCC MYA-4605 / CBS 113480</strain>
    </source>
</reference>
<dbReference type="InterPro" id="IPR000719">
    <property type="entry name" value="Prot_kinase_dom"/>
</dbReference>
<dbReference type="PANTHER" id="PTHR24348:SF22">
    <property type="entry name" value="NON-SPECIFIC SERINE_THREONINE PROTEIN KINASE"/>
    <property type="match status" value="1"/>
</dbReference>
<accession>C5FH03</accession>
<evidence type="ECO:0000313" key="15">
    <source>
        <dbReference type="Proteomes" id="UP000002035"/>
    </source>
</evidence>
<dbReference type="RefSeq" id="XP_002848518.1">
    <property type="nucleotide sequence ID" value="XM_002848472.1"/>
</dbReference>
<dbReference type="GO" id="GO:0005524">
    <property type="term" value="F:ATP binding"/>
    <property type="evidence" value="ECO:0007669"/>
    <property type="project" value="UniProtKB-UniRule"/>
</dbReference>
<keyword evidence="6" id="KW-0418">Kinase</keyword>
<dbReference type="GO" id="GO:0010506">
    <property type="term" value="P:regulation of autophagy"/>
    <property type="evidence" value="ECO:0007669"/>
    <property type="project" value="InterPro"/>
</dbReference>
<dbReference type="EMBL" id="DS995702">
    <property type="protein sequence ID" value="EEQ28633.1"/>
    <property type="molecule type" value="Genomic_DNA"/>
</dbReference>
<keyword evidence="15" id="KW-1185">Reference proteome</keyword>
<sequence length="512" mass="57963">MESPASAAFAKLVPVNAAAKLTFHAMYESSLDENVPQPEIPGLYIQPQQQYDKGVLLRRLQEKKGLTDSDSESLTDPDTDTENTTIGMRGRKNIRIDFLIPEIPASSGVRRYQVRFNLHQRTGYLFISKTSSALSAEVTVNGKAVRSGEQSSLNQTSMNIRINRLEFEFQYTDIAYTGKYYGDRKGTFRCFGEWTISNFLGKGAYGRVSSATNSKGEVVAIKVVERDERKAEQIDHEIRVLKSLQELSEINEGDKNRIVRLKDTVYSSGNASSRPTTVEEVALILEPTVSATLSDLINPISGKRQVVMCFLYGTFSSNKHSDPCILLNFDWPCIANLFYDALIGLNFLHSNNWVHGDIKPGNIRILDGNTPRVVLLDFGGAVHLTPERQLPATPGRGGTVNYLAPERELQNHDHSIDVWSMGIIGFELLYGYRPWKIAVNPWRPTFHDGYRQSVEQMEKHNNTEFNELLLEMLRHPWADRNNGRRITTRDALKHACWQGREEDEPLVKKKRL</sequence>
<dbReference type="STRING" id="554155.C5FH03"/>
<protein>
    <recommendedName>
        <fullName evidence="2">non-specific serine/threonine protein kinase</fullName>
        <ecNumber evidence="2">2.7.11.1</ecNumber>
    </recommendedName>
    <alternativeName>
        <fullName evidence="8">Autophagy-related protein 1</fullName>
    </alternativeName>
</protein>
<dbReference type="SMART" id="SM00220">
    <property type="entry name" value="S_TKc"/>
    <property type="match status" value="1"/>
</dbReference>
<dbReference type="GO" id="GO:0005776">
    <property type="term" value="C:autophagosome"/>
    <property type="evidence" value="ECO:0007669"/>
    <property type="project" value="TreeGrafter"/>
</dbReference>
<evidence type="ECO:0000256" key="4">
    <source>
        <dbReference type="ARBA" id="ARBA00022679"/>
    </source>
</evidence>
<dbReference type="InterPro" id="IPR045269">
    <property type="entry name" value="Atg1-like"/>
</dbReference>
<dbReference type="InterPro" id="IPR017441">
    <property type="entry name" value="Protein_kinase_ATP_BS"/>
</dbReference>
<proteinExistence type="predicted"/>
<evidence type="ECO:0000256" key="6">
    <source>
        <dbReference type="ARBA" id="ARBA00022777"/>
    </source>
</evidence>
<dbReference type="OrthoDB" id="4206567at2759"/>
<dbReference type="PANTHER" id="PTHR24348">
    <property type="entry name" value="SERINE/THREONINE-PROTEIN KINASE UNC-51-RELATED"/>
    <property type="match status" value="1"/>
</dbReference>
<comment type="catalytic activity">
    <reaction evidence="10">
        <text>L-seryl-[protein] + ATP = O-phospho-L-seryl-[protein] + ADP + H(+)</text>
        <dbReference type="Rhea" id="RHEA:17989"/>
        <dbReference type="Rhea" id="RHEA-COMP:9863"/>
        <dbReference type="Rhea" id="RHEA-COMP:11604"/>
        <dbReference type="ChEBI" id="CHEBI:15378"/>
        <dbReference type="ChEBI" id="CHEBI:29999"/>
        <dbReference type="ChEBI" id="CHEBI:30616"/>
        <dbReference type="ChEBI" id="CHEBI:83421"/>
        <dbReference type="ChEBI" id="CHEBI:456216"/>
        <dbReference type="EC" id="2.7.11.1"/>
    </reaction>
</comment>
<dbReference type="GO" id="GO:0000045">
    <property type="term" value="P:autophagosome assembly"/>
    <property type="evidence" value="ECO:0007669"/>
    <property type="project" value="TreeGrafter"/>
</dbReference>
<name>C5FH03_ARTOC</name>
<keyword evidence="5 11" id="KW-0547">Nucleotide-binding</keyword>
<feature type="region of interest" description="Disordered" evidence="12">
    <location>
        <begin position="64"/>
        <end position="84"/>
    </location>
</feature>
<evidence type="ECO:0000256" key="8">
    <source>
        <dbReference type="ARBA" id="ARBA00030237"/>
    </source>
</evidence>
<dbReference type="AlphaFoldDB" id="C5FH03"/>
<dbReference type="SUPFAM" id="SSF56112">
    <property type="entry name" value="Protein kinase-like (PK-like)"/>
    <property type="match status" value="1"/>
</dbReference>
<dbReference type="Gene3D" id="1.10.510.10">
    <property type="entry name" value="Transferase(Phosphotransferase) domain 1"/>
    <property type="match status" value="1"/>
</dbReference>
<dbReference type="GeneID" id="9230656"/>
<dbReference type="CDD" id="cd00180">
    <property type="entry name" value="PKc"/>
    <property type="match status" value="1"/>
</dbReference>
<dbReference type="VEuPathDB" id="FungiDB:MCYG_01452"/>
<evidence type="ECO:0000256" key="3">
    <source>
        <dbReference type="ARBA" id="ARBA00022527"/>
    </source>
</evidence>
<organism evidence="14 15">
    <name type="scientific">Arthroderma otae (strain ATCC MYA-4605 / CBS 113480)</name>
    <name type="common">Microsporum canis</name>
    <dbReference type="NCBI Taxonomy" id="554155"/>
    <lineage>
        <taxon>Eukaryota</taxon>
        <taxon>Fungi</taxon>
        <taxon>Dikarya</taxon>
        <taxon>Ascomycota</taxon>
        <taxon>Pezizomycotina</taxon>
        <taxon>Eurotiomycetes</taxon>
        <taxon>Eurotiomycetidae</taxon>
        <taxon>Onygenales</taxon>
        <taxon>Arthrodermataceae</taxon>
        <taxon>Microsporum</taxon>
    </lineage>
</organism>
<feature type="domain" description="Protein kinase" evidence="13">
    <location>
        <begin position="194"/>
        <end position="497"/>
    </location>
</feature>
<evidence type="ECO:0000256" key="7">
    <source>
        <dbReference type="ARBA" id="ARBA00022840"/>
    </source>
</evidence>
<dbReference type="Proteomes" id="UP000002035">
    <property type="component" value="Unassembled WGS sequence"/>
</dbReference>
<dbReference type="GO" id="GO:0004674">
    <property type="term" value="F:protein serine/threonine kinase activity"/>
    <property type="evidence" value="ECO:0007669"/>
    <property type="project" value="UniProtKB-KW"/>
</dbReference>
<comment type="subcellular location">
    <subcellularLocation>
        <location evidence="1">Preautophagosomal structure membrane</location>
        <topology evidence="1">Peripheral membrane protein</topology>
    </subcellularLocation>
</comment>
<dbReference type="GO" id="GO:0005829">
    <property type="term" value="C:cytosol"/>
    <property type="evidence" value="ECO:0007669"/>
    <property type="project" value="TreeGrafter"/>
</dbReference>